<gene>
    <name evidence="1" type="ORF">UFOPK4354_02031</name>
</gene>
<dbReference type="AlphaFoldDB" id="A0A6J7UW69"/>
<dbReference type="EMBL" id="CAFBQW010000337">
    <property type="protein sequence ID" value="CAB5069372.1"/>
    <property type="molecule type" value="Genomic_DNA"/>
</dbReference>
<organism evidence="1">
    <name type="scientific">freshwater metagenome</name>
    <dbReference type="NCBI Taxonomy" id="449393"/>
    <lineage>
        <taxon>unclassified sequences</taxon>
        <taxon>metagenomes</taxon>
        <taxon>ecological metagenomes</taxon>
    </lineage>
</organism>
<name>A0A6J7UW69_9ZZZZ</name>
<accession>A0A6J7UW69</accession>
<proteinExistence type="predicted"/>
<protein>
    <submittedName>
        <fullName evidence="1">Unannotated protein</fullName>
    </submittedName>
</protein>
<evidence type="ECO:0000313" key="1">
    <source>
        <dbReference type="EMBL" id="CAB5069372.1"/>
    </source>
</evidence>
<reference evidence="1" key="1">
    <citation type="submission" date="2020-05" db="EMBL/GenBank/DDBJ databases">
        <authorList>
            <person name="Chiriac C."/>
            <person name="Salcher M."/>
            <person name="Ghai R."/>
            <person name="Kavagutti S V."/>
        </authorList>
    </citation>
    <scope>NUCLEOTIDE SEQUENCE</scope>
</reference>
<sequence length="207" mass="23564">MVDRWLPPQDFFHRCGNERRVLAQKLKLFWMLEQSKQPVRGGSSSGLVPCHDQEDKEQGELQVIKMATVHLGREQVSSEVVFWVQSCTLCHLGGVGKDFCNGFHGCLWGWCNLWVLVIDERVAQLVQSVTISNRHPHKLANRPHGNNGCNIGHEVTGVLLRKLREHSASLGTHRGFDRTNSLRCERSSHHITKVAMLRRVHPDDDHS</sequence>